<dbReference type="PROSITE" id="PS00070">
    <property type="entry name" value="ALDEHYDE_DEHYDR_CYS"/>
    <property type="match status" value="1"/>
</dbReference>
<dbReference type="CDD" id="cd07139">
    <property type="entry name" value="ALDH_AldA-Rv0768"/>
    <property type="match status" value="1"/>
</dbReference>
<proteinExistence type="inferred from homology"/>
<dbReference type="PANTHER" id="PTHR42804:SF1">
    <property type="entry name" value="ALDEHYDE DEHYDROGENASE-RELATED"/>
    <property type="match status" value="1"/>
</dbReference>
<feature type="domain" description="Aldehyde dehydrogenase" evidence="7">
    <location>
        <begin position="14"/>
        <end position="472"/>
    </location>
</feature>
<reference evidence="9" key="1">
    <citation type="submission" date="2018-02" db="EMBL/GenBank/DDBJ databases">
        <title>Draft genome sequencing of Rhodococcus opacus KU647198.</title>
        <authorList>
            <person name="Zheng B.-X."/>
        </authorList>
    </citation>
    <scope>NUCLEOTIDE SEQUENCE [LARGE SCALE GENOMIC DNA]</scope>
    <source>
        <strain evidence="9">04-OD7</strain>
    </source>
</reference>
<dbReference type="Gene3D" id="3.40.605.10">
    <property type="entry name" value="Aldehyde Dehydrogenase, Chain A, domain 1"/>
    <property type="match status" value="1"/>
</dbReference>
<sequence length="482" mass="51384">MAYDYDKFLIGGKWVEPEGDGVVDVVSPATGKVVARVPEAVSADIDKAVIAARKAWDDRRWRDQSPEDRAKVIVKLAELLEANTEDMAQRVTAEMGSPITMSRGSQTAGIGLVFSFVDALREIEFEERRQTKRGPTSIRRQPVGVVAAISPWNGPLYLSLVKVIPALLAGCSVIAKPAIETPLTGYRLGELMREAGIPEGVISIIPAGREVGQHLVAHSGIDRVSFTGSTAAGRLIASTCGQQLKGCSLELGGKSAAVVLDDADIDVVVPAMVAGAFYNTGQACNALTRLVVHSSRHDEVVSALVDAVRKMKVGDPSDPETVIGPLVSQTQLDRVTRYIDIGKREGAVLACGGGRPEGLESGYYVEPTVFTDVHNDMTIAQEEIFGPVLSVIRYDGDDDEAISIANASIYGLHGAVFTRDTERAQRIASRVDAGTFSINGYVTNPDAPYGGVKSSGLGRENGAEGLAEFLDYYVVNDPRAAI</sequence>
<accession>A0A2S8J4V8</accession>
<evidence type="ECO:0000313" key="8">
    <source>
        <dbReference type="EMBL" id="PQP22007.1"/>
    </source>
</evidence>
<feature type="active site" evidence="5">
    <location>
        <position position="250"/>
    </location>
</feature>
<name>A0A2S8J4V8_RHOOP</name>
<comment type="caution">
    <text evidence="8">The sequence shown here is derived from an EMBL/GenBank/DDBJ whole genome shotgun (WGS) entry which is preliminary data.</text>
</comment>
<dbReference type="EC" id="1.2.1.3" evidence="3"/>
<dbReference type="InterPro" id="IPR029510">
    <property type="entry name" value="Ald_DH_CS_GLU"/>
</dbReference>
<evidence type="ECO:0000256" key="5">
    <source>
        <dbReference type="PROSITE-ProRule" id="PRU10007"/>
    </source>
</evidence>
<comment type="catalytic activity">
    <reaction evidence="4">
        <text>an aldehyde + NAD(+) + H2O = a carboxylate + NADH + 2 H(+)</text>
        <dbReference type="Rhea" id="RHEA:16185"/>
        <dbReference type="ChEBI" id="CHEBI:15377"/>
        <dbReference type="ChEBI" id="CHEBI:15378"/>
        <dbReference type="ChEBI" id="CHEBI:17478"/>
        <dbReference type="ChEBI" id="CHEBI:29067"/>
        <dbReference type="ChEBI" id="CHEBI:57540"/>
        <dbReference type="ChEBI" id="CHEBI:57945"/>
        <dbReference type="EC" id="1.2.1.3"/>
    </reaction>
</comment>
<comment type="similarity">
    <text evidence="1 6">Belongs to the aldehyde dehydrogenase family.</text>
</comment>
<dbReference type="AlphaFoldDB" id="A0A2S8J4V8"/>
<dbReference type="FunFam" id="3.40.309.10:FF:000012">
    <property type="entry name" value="Betaine aldehyde dehydrogenase"/>
    <property type="match status" value="1"/>
</dbReference>
<gene>
    <name evidence="8" type="ORF">C5613_24800</name>
</gene>
<dbReference type="Gene3D" id="3.40.309.10">
    <property type="entry name" value="Aldehyde Dehydrogenase, Chain A, domain 2"/>
    <property type="match status" value="1"/>
</dbReference>
<evidence type="ECO:0000259" key="7">
    <source>
        <dbReference type="Pfam" id="PF00171"/>
    </source>
</evidence>
<evidence type="ECO:0000256" key="1">
    <source>
        <dbReference type="ARBA" id="ARBA00009986"/>
    </source>
</evidence>
<dbReference type="GO" id="GO:0004029">
    <property type="term" value="F:aldehyde dehydrogenase (NAD+) activity"/>
    <property type="evidence" value="ECO:0007669"/>
    <property type="project" value="UniProtKB-EC"/>
</dbReference>
<dbReference type="SUPFAM" id="SSF53720">
    <property type="entry name" value="ALDH-like"/>
    <property type="match status" value="1"/>
</dbReference>
<dbReference type="InterPro" id="IPR016160">
    <property type="entry name" value="Ald_DH_CS_CYS"/>
</dbReference>
<dbReference type="Proteomes" id="UP000239290">
    <property type="component" value="Unassembled WGS sequence"/>
</dbReference>
<dbReference type="InterPro" id="IPR016163">
    <property type="entry name" value="Ald_DH_C"/>
</dbReference>
<protein>
    <recommendedName>
        <fullName evidence="3">aldehyde dehydrogenase (NAD(+))</fullName>
        <ecNumber evidence="3">1.2.1.3</ecNumber>
    </recommendedName>
</protein>
<evidence type="ECO:0000313" key="9">
    <source>
        <dbReference type="Proteomes" id="UP000239290"/>
    </source>
</evidence>
<evidence type="ECO:0000256" key="6">
    <source>
        <dbReference type="RuleBase" id="RU003345"/>
    </source>
</evidence>
<dbReference type="InterPro" id="IPR015590">
    <property type="entry name" value="Aldehyde_DH_dom"/>
</dbReference>
<keyword evidence="2 6" id="KW-0560">Oxidoreductase</keyword>
<dbReference type="InterPro" id="IPR016162">
    <property type="entry name" value="Ald_DH_N"/>
</dbReference>
<dbReference type="PANTHER" id="PTHR42804">
    <property type="entry name" value="ALDEHYDE DEHYDROGENASE"/>
    <property type="match status" value="1"/>
</dbReference>
<dbReference type="PROSITE" id="PS00687">
    <property type="entry name" value="ALDEHYDE_DEHYDR_GLU"/>
    <property type="match status" value="1"/>
</dbReference>
<evidence type="ECO:0000256" key="4">
    <source>
        <dbReference type="ARBA" id="ARBA00049194"/>
    </source>
</evidence>
<dbReference type="InterPro" id="IPR016161">
    <property type="entry name" value="Ald_DH/histidinol_DH"/>
</dbReference>
<evidence type="ECO:0000256" key="2">
    <source>
        <dbReference type="ARBA" id="ARBA00023002"/>
    </source>
</evidence>
<dbReference type="Pfam" id="PF00171">
    <property type="entry name" value="Aldedh"/>
    <property type="match status" value="1"/>
</dbReference>
<dbReference type="EMBL" id="PUIO01000033">
    <property type="protein sequence ID" value="PQP22007.1"/>
    <property type="molecule type" value="Genomic_DNA"/>
</dbReference>
<evidence type="ECO:0000256" key="3">
    <source>
        <dbReference type="ARBA" id="ARBA00024226"/>
    </source>
</evidence>
<organism evidence="8 9">
    <name type="scientific">Rhodococcus opacus</name>
    <name type="common">Nocardia opaca</name>
    <dbReference type="NCBI Taxonomy" id="37919"/>
    <lineage>
        <taxon>Bacteria</taxon>
        <taxon>Bacillati</taxon>
        <taxon>Actinomycetota</taxon>
        <taxon>Actinomycetes</taxon>
        <taxon>Mycobacteriales</taxon>
        <taxon>Nocardiaceae</taxon>
        <taxon>Rhodococcus</taxon>
    </lineage>
</organism>
<dbReference type="FunFam" id="3.40.605.10:FF:000007">
    <property type="entry name" value="NAD/NADP-dependent betaine aldehyde dehydrogenase"/>
    <property type="match status" value="1"/>
</dbReference>